<dbReference type="InterPro" id="IPR038765">
    <property type="entry name" value="Papain-like_cys_pep_sf"/>
</dbReference>
<dbReference type="GO" id="GO:0016579">
    <property type="term" value="P:protein deubiquitination"/>
    <property type="evidence" value="ECO:0007669"/>
    <property type="project" value="InterPro"/>
</dbReference>
<reference evidence="2 3" key="1">
    <citation type="submission" date="2019-07" db="EMBL/GenBank/DDBJ databases">
        <authorList>
            <person name="Jastrzebski P J."/>
            <person name="Paukszto L."/>
            <person name="Jastrzebski P J."/>
        </authorList>
    </citation>
    <scope>NUCLEOTIDE SEQUENCE [LARGE SCALE GENOMIC DNA]</scope>
    <source>
        <strain evidence="2 3">WMS-il1</strain>
    </source>
</reference>
<accession>A0A564Z680</accession>
<dbReference type="EMBL" id="CABIJS010000643">
    <property type="protein sequence ID" value="VUZ54388.1"/>
    <property type="molecule type" value="Genomic_DNA"/>
</dbReference>
<name>A0A564Z680_HYMDI</name>
<evidence type="ECO:0000313" key="2">
    <source>
        <dbReference type="EMBL" id="VUZ54388.1"/>
    </source>
</evidence>
<dbReference type="Gene3D" id="3.90.70.10">
    <property type="entry name" value="Cysteine proteinases"/>
    <property type="match status" value="1"/>
</dbReference>
<dbReference type="GO" id="GO:0005829">
    <property type="term" value="C:cytosol"/>
    <property type="evidence" value="ECO:0007669"/>
    <property type="project" value="TreeGrafter"/>
</dbReference>
<evidence type="ECO:0000259" key="1">
    <source>
        <dbReference type="PROSITE" id="PS50235"/>
    </source>
</evidence>
<organism evidence="2 3">
    <name type="scientific">Hymenolepis diminuta</name>
    <name type="common">Rat tapeworm</name>
    <dbReference type="NCBI Taxonomy" id="6216"/>
    <lineage>
        <taxon>Eukaryota</taxon>
        <taxon>Metazoa</taxon>
        <taxon>Spiralia</taxon>
        <taxon>Lophotrochozoa</taxon>
        <taxon>Platyhelminthes</taxon>
        <taxon>Cestoda</taxon>
        <taxon>Eucestoda</taxon>
        <taxon>Cyclophyllidea</taxon>
        <taxon>Hymenolepididae</taxon>
        <taxon>Hymenolepis</taxon>
    </lineage>
</organism>
<dbReference type="GO" id="GO:0005634">
    <property type="term" value="C:nucleus"/>
    <property type="evidence" value="ECO:0007669"/>
    <property type="project" value="TreeGrafter"/>
</dbReference>
<dbReference type="Proteomes" id="UP000321570">
    <property type="component" value="Unassembled WGS sequence"/>
</dbReference>
<dbReference type="InterPro" id="IPR028889">
    <property type="entry name" value="USP"/>
</dbReference>
<dbReference type="AlphaFoldDB" id="A0A564Z680"/>
<evidence type="ECO:0000313" key="3">
    <source>
        <dbReference type="Proteomes" id="UP000321570"/>
    </source>
</evidence>
<dbReference type="Pfam" id="PF00443">
    <property type="entry name" value="UCH"/>
    <property type="match status" value="1"/>
</dbReference>
<dbReference type="CDD" id="cd02257">
    <property type="entry name" value="Peptidase_C19"/>
    <property type="match status" value="1"/>
</dbReference>
<dbReference type="PROSITE" id="PS00973">
    <property type="entry name" value="USP_2"/>
    <property type="match status" value="1"/>
</dbReference>
<protein>
    <recommendedName>
        <fullName evidence="1">USP domain-containing protein</fullName>
    </recommendedName>
</protein>
<dbReference type="PROSITE" id="PS50235">
    <property type="entry name" value="USP_3"/>
    <property type="match status" value="1"/>
</dbReference>
<dbReference type="InterPro" id="IPR050164">
    <property type="entry name" value="Peptidase_C19"/>
</dbReference>
<proteinExistence type="predicted"/>
<sequence length="283" mass="32439">MLSKTSLFRSSFDTYCQNEESLGDLHIALKKVFDSLADSLNANAVDASEFIRKSRPFYFEESAHEDAEEYLRHLLNQLQAESTSEISPSYISETFEGCQSRASYCATCCEKIDRQEETFTSLILSLKQTEEGTLSIQDMVDSLYTESIENTSKCEKCEGDDDGAYSRNVTITFQKTPPCLLLNVKIFYYDAMNGYTEKNMSKFDVSETITLKHKDGTERRYNLFGIVFHQGVLAIIGHYIWACKMDEQWTIFDDENVRTTSFDEITSIKNLSPYILVYTVVKQ</sequence>
<dbReference type="InterPro" id="IPR018200">
    <property type="entry name" value="USP_CS"/>
</dbReference>
<dbReference type="PANTHER" id="PTHR24006">
    <property type="entry name" value="UBIQUITIN CARBOXYL-TERMINAL HYDROLASE"/>
    <property type="match status" value="1"/>
</dbReference>
<dbReference type="SUPFAM" id="SSF54001">
    <property type="entry name" value="Cysteine proteinases"/>
    <property type="match status" value="1"/>
</dbReference>
<feature type="domain" description="USP" evidence="1">
    <location>
        <begin position="1"/>
        <end position="281"/>
    </location>
</feature>
<keyword evidence="3" id="KW-1185">Reference proteome</keyword>
<dbReference type="InterPro" id="IPR001394">
    <property type="entry name" value="Peptidase_C19_UCH"/>
</dbReference>
<gene>
    <name evidence="2" type="ORF">WMSIL1_LOCUS12483</name>
</gene>
<dbReference type="GO" id="GO:0004843">
    <property type="term" value="F:cysteine-type deubiquitinase activity"/>
    <property type="evidence" value="ECO:0007669"/>
    <property type="project" value="InterPro"/>
</dbReference>
<dbReference type="PANTHER" id="PTHR24006:SF908">
    <property type="entry name" value="DEUBIQUITINATING APOPTOTIC INHIBITOR, ISOFORM A"/>
    <property type="match status" value="1"/>
</dbReference>